<accession>A0A482TFQ2</accession>
<evidence type="ECO:0000313" key="2">
    <source>
        <dbReference type="EMBL" id="RYJ10889.1"/>
    </source>
</evidence>
<proteinExistence type="predicted"/>
<dbReference type="GeneID" id="42369579"/>
<dbReference type="EMBL" id="RZIG01000002">
    <property type="protein sequence ID" value="RYJ10889.1"/>
    <property type="molecule type" value="Genomic_DNA"/>
</dbReference>
<protein>
    <submittedName>
        <fullName evidence="2">Rubrerythrin-like domain-containing protein</fullName>
    </submittedName>
</protein>
<sequence>MPTWSDPAPCDDDEQLFECPDCGKRLCSERSAVSCGRCGTDMQNLSVPRPE</sequence>
<dbReference type="InterPro" id="IPR055553">
    <property type="entry name" value="DUF7129"/>
</dbReference>
<name>A0A482TFQ2_HALHI</name>
<dbReference type="AlphaFoldDB" id="A0A482TFQ2"/>
<feature type="domain" description="DUF7129" evidence="1">
    <location>
        <begin position="11"/>
        <end position="49"/>
    </location>
</feature>
<dbReference type="Pfam" id="PF23455">
    <property type="entry name" value="DUF7129"/>
    <property type="match status" value="1"/>
</dbReference>
<dbReference type="Proteomes" id="UP000293535">
    <property type="component" value="Unassembled WGS sequence"/>
</dbReference>
<dbReference type="NCBIfam" id="NF033497">
    <property type="entry name" value="rubre_like_arch"/>
    <property type="match status" value="1"/>
</dbReference>
<gene>
    <name evidence="2" type="ORF">ELS20_13445</name>
</gene>
<reference evidence="2 3" key="1">
    <citation type="submission" date="2018-12" db="EMBL/GenBank/DDBJ databases">
        <title>Draft genome sequence of Haloarcula hispinica strain 18.1, an halophilic archaeon isolated from Chott El Jerid of Southern Tunisia.</title>
        <authorList>
            <person name="Najjari A."/>
            <person name="Ben Dhia O."/>
            <person name="Ferjani R."/>
            <person name="Mahjoubi M."/>
            <person name="Sghaier H."/>
            <person name="Elshahed M."/>
            <person name="Ouzari H.I."/>
            <person name="Cherid A."/>
            <person name="Youssef N."/>
        </authorList>
    </citation>
    <scope>NUCLEOTIDE SEQUENCE [LARGE SCALE GENOMIC DNA]</scope>
    <source>
        <strain evidence="2 3">18.1</strain>
    </source>
</reference>
<evidence type="ECO:0000259" key="1">
    <source>
        <dbReference type="Pfam" id="PF23455"/>
    </source>
</evidence>
<evidence type="ECO:0000313" key="3">
    <source>
        <dbReference type="Proteomes" id="UP000293535"/>
    </source>
</evidence>
<comment type="caution">
    <text evidence="2">The sequence shown here is derived from an EMBL/GenBank/DDBJ whole genome shotgun (WGS) entry which is preliminary data.</text>
</comment>
<organism evidence="2 3">
    <name type="scientific">Haloarcula hispanica</name>
    <dbReference type="NCBI Taxonomy" id="51589"/>
    <lineage>
        <taxon>Archaea</taxon>
        <taxon>Methanobacteriati</taxon>
        <taxon>Methanobacteriota</taxon>
        <taxon>Stenosarchaea group</taxon>
        <taxon>Halobacteria</taxon>
        <taxon>Halobacteriales</taxon>
        <taxon>Haloarculaceae</taxon>
        <taxon>Haloarcula</taxon>
    </lineage>
</organism>
<dbReference type="RefSeq" id="WP_129755853.1">
    <property type="nucleotide sequence ID" value="NZ_BAABRG010000001.1"/>
</dbReference>